<dbReference type="InterPro" id="IPR010215">
    <property type="entry name" value="Transcription_antiterm_RfaH"/>
</dbReference>
<comment type="similarity">
    <text evidence="4">Belongs to the RfaH family.</text>
</comment>
<evidence type="ECO:0000256" key="3">
    <source>
        <dbReference type="ARBA" id="ARBA00023163"/>
    </source>
</evidence>
<keyword evidence="4" id="KW-0238">DNA-binding</keyword>
<proteinExistence type="inferred from homology"/>
<dbReference type="Proteomes" id="UP000250790">
    <property type="component" value="Unassembled WGS sequence"/>
</dbReference>
<name>A0A315ED43_9BURK</name>
<comment type="function">
    <text evidence="4">Enhances distal genes transcription elongation in a specialized subset of operons that encode extracytoplasmic components.</text>
</comment>
<dbReference type="InterPro" id="IPR036735">
    <property type="entry name" value="NGN_dom_sf"/>
</dbReference>
<dbReference type="PANTHER" id="PTHR30265">
    <property type="entry name" value="RHO-INTERACTING TRANSCRIPTION TERMINATION FACTOR NUSG"/>
    <property type="match status" value="1"/>
</dbReference>
<evidence type="ECO:0000313" key="7">
    <source>
        <dbReference type="Proteomes" id="UP000250790"/>
    </source>
</evidence>
<dbReference type="GO" id="GO:0005829">
    <property type="term" value="C:cytosol"/>
    <property type="evidence" value="ECO:0007669"/>
    <property type="project" value="TreeGrafter"/>
</dbReference>
<keyword evidence="1 4" id="KW-0889">Transcription antitermination</keyword>
<keyword evidence="2 4" id="KW-0805">Transcription regulation</keyword>
<evidence type="ECO:0000256" key="2">
    <source>
        <dbReference type="ARBA" id="ARBA00023015"/>
    </source>
</evidence>
<dbReference type="SMART" id="SM00738">
    <property type="entry name" value="NGN"/>
    <property type="match status" value="1"/>
</dbReference>
<evidence type="ECO:0000256" key="4">
    <source>
        <dbReference type="HAMAP-Rule" id="MF_00951"/>
    </source>
</evidence>
<dbReference type="Pfam" id="PF02357">
    <property type="entry name" value="NusG"/>
    <property type="match status" value="1"/>
</dbReference>
<protein>
    <recommendedName>
        <fullName evidence="4">Transcription antitermination protein RfaH</fullName>
    </recommendedName>
</protein>
<dbReference type="SUPFAM" id="SSF50104">
    <property type="entry name" value="Translation proteins SH3-like domain"/>
    <property type="match status" value="1"/>
</dbReference>
<gene>
    <name evidence="4" type="primary">rfaH</name>
    <name evidence="6" type="ORF">B9Z37_04125</name>
</gene>
<sequence>MPSLVSPPQDLSLQPNHAWYLVHTKGRQEDTAITNLQRQNFRCYMPMLYVEKVRRGKPAVVAEPMFPSYVFVQLDTSGQGQSWSPIRSTLGVRELVKFGGHPPKVDAELVNALHEREQLQQSNPQALFAAGDKVIITDGPFAGIEAIYQTTDAERRSMILLSMLNKPVPMRIEPGQLRKCG</sequence>
<dbReference type="GO" id="GO:0006354">
    <property type="term" value="P:DNA-templated transcription elongation"/>
    <property type="evidence" value="ECO:0007669"/>
    <property type="project" value="InterPro"/>
</dbReference>
<keyword evidence="7" id="KW-1185">Reference proteome</keyword>
<dbReference type="NCBIfam" id="TIGR01955">
    <property type="entry name" value="RfaH"/>
    <property type="match status" value="1"/>
</dbReference>
<dbReference type="NCBIfam" id="NF006534">
    <property type="entry name" value="PRK09014.1"/>
    <property type="match status" value="1"/>
</dbReference>
<comment type="caution">
    <text evidence="6">The sequence shown here is derived from an EMBL/GenBank/DDBJ whole genome shotgun (WGS) entry which is preliminary data.</text>
</comment>
<evidence type="ECO:0000256" key="1">
    <source>
        <dbReference type="ARBA" id="ARBA00022814"/>
    </source>
</evidence>
<evidence type="ECO:0000259" key="5">
    <source>
        <dbReference type="SMART" id="SM00738"/>
    </source>
</evidence>
<dbReference type="InterPro" id="IPR043425">
    <property type="entry name" value="NusG-like"/>
</dbReference>
<dbReference type="GO" id="GO:0001073">
    <property type="term" value="F:transcription antitermination factor activity, DNA binding"/>
    <property type="evidence" value="ECO:0007669"/>
    <property type="project" value="UniProtKB-UniRule"/>
</dbReference>
<dbReference type="SUPFAM" id="SSF82679">
    <property type="entry name" value="N-utilization substance G protein NusG, N-terminal domain"/>
    <property type="match status" value="1"/>
</dbReference>
<dbReference type="EMBL" id="NESN01000001">
    <property type="protein sequence ID" value="PUE55916.1"/>
    <property type="molecule type" value="Genomic_DNA"/>
</dbReference>
<dbReference type="AlphaFoldDB" id="A0A315ED43"/>
<dbReference type="Gene3D" id="3.30.70.940">
    <property type="entry name" value="NusG, N-terminal domain"/>
    <property type="match status" value="1"/>
</dbReference>
<comment type="subunit">
    <text evidence="4">Interacts with both the nontemplate DNA and the RNA polymerase (RNAP).</text>
</comment>
<keyword evidence="3 4" id="KW-0804">Transcription</keyword>
<accession>A0A315ED43</accession>
<reference evidence="6 7" key="1">
    <citation type="submission" date="2017-04" db="EMBL/GenBank/DDBJ databases">
        <title>Unexpected and diverse lifestyles within the genus Limnohabitans.</title>
        <authorList>
            <person name="Kasalicky V."/>
            <person name="Mehrshad M."/>
            <person name="Andrei S.-A."/>
            <person name="Salcher M."/>
            <person name="Kratochvilova H."/>
            <person name="Simek K."/>
            <person name="Ghai R."/>
        </authorList>
    </citation>
    <scope>NUCLEOTIDE SEQUENCE [LARGE SCALE GENOMIC DNA]</scope>
    <source>
        <strain evidence="6 7">II-B4</strain>
    </source>
</reference>
<evidence type="ECO:0000313" key="6">
    <source>
        <dbReference type="EMBL" id="PUE55916.1"/>
    </source>
</evidence>
<dbReference type="GO" id="GO:0003677">
    <property type="term" value="F:DNA binding"/>
    <property type="evidence" value="ECO:0007669"/>
    <property type="project" value="UniProtKB-UniRule"/>
</dbReference>
<dbReference type="CDD" id="cd06091">
    <property type="entry name" value="KOW_NusG"/>
    <property type="match status" value="1"/>
</dbReference>
<dbReference type="HAMAP" id="MF_00951">
    <property type="entry name" value="RfaH"/>
    <property type="match status" value="1"/>
</dbReference>
<organism evidence="6 7">
    <name type="scientific">Limnohabitans parvus II-B4</name>
    <dbReference type="NCBI Taxonomy" id="1293052"/>
    <lineage>
        <taxon>Bacteria</taxon>
        <taxon>Pseudomonadati</taxon>
        <taxon>Pseudomonadota</taxon>
        <taxon>Betaproteobacteria</taxon>
        <taxon>Burkholderiales</taxon>
        <taxon>Comamonadaceae</taxon>
        <taxon>Limnohabitans</taxon>
    </lineage>
</organism>
<dbReference type="PANTHER" id="PTHR30265:SF7">
    <property type="entry name" value="TRANSCRIPTION ANTITERMINATION PROTEIN RFAH"/>
    <property type="match status" value="1"/>
</dbReference>
<feature type="domain" description="NusG-like N-terminal" evidence="5">
    <location>
        <begin position="16"/>
        <end position="117"/>
    </location>
</feature>
<dbReference type="InterPro" id="IPR006645">
    <property type="entry name" value="NGN-like_dom"/>
</dbReference>
<dbReference type="CDD" id="cd09892">
    <property type="entry name" value="NGN_SP_RfaH"/>
    <property type="match status" value="1"/>
</dbReference>
<dbReference type="InterPro" id="IPR008991">
    <property type="entry name" value="Translation_prot_SH3-like_sf"/>
</dbReference>
<dbReference type="OrthoDB" id="9790639at2"/>